<gene>
    <name evidence="2" type="ORF">ACFFNX_07355</name>
</gene>
<sequence>MNNSVEVPTVVILTAIDLEYEAVRKHLRDVRTHTHPAGTLFEVGDVAGITGRVALAAMGEGNTGAAAIAERSIALFQPRLLLFVGIAGALKDDIRLGDVVVPTRVYGYHGGREDSLGFRARPRSYEAPHALLQRAQFVNRRGDWTPEGADPLDGPRCHFKPIAAGEVLLDSRSSPLARRLKDHYNDAAAVEMESAGVAIAGHLNQSLPVLIVRGISDHADGSKGVTDKKGSQDTAARHAAAFAFALIRDLDD</sequence>
<dbReference type="SUPFAM" id="SSF53167">
    <property type="entry name" value="Purine and uridine phosphorylases"/>
    <property type="match status" value="1"/>
</dbReference>
<dbReference type="RefSeq" id="WP_378197213.1">
    <property type="nucleotide sequence ID" value="NZ_JBHLZP010000035.1"/>
</dbReference>
<dbReference type="Gene3D" id="3.40.50.1580">
    <property type="entry name" value="Nucleoside phosphorylase domain"/>
    <property type="match status" value="1"/>
</dbReference>
<evidence type="ECO:0000313" key="3">
    <source>
        <dbReference type="Proteomes" id="UP001589627"/>
    </source>
</evidence>
<name>A0ABV5YAH0_9ACTN</name>
<feature type="domain" description="Nucleoside phosphorylase" evidence="1">
    <location>
        <begin position="9"/>
        <end position="248"/>
    </location>
</feature>
<dbReference type="InterPro" id="IPR035994">
    <property type="entry name" value="Nucleoside_phosphorylase_sf"/>
</dbReference>
<dbReference type="Proteomes" id="UP001589627">
    <property type="component" value="Unassembled WGS sequence"/>
</dbReference>
<dbReference type="EMBL" id="JBHLZP010000035">
    <property type="protein sequence ID" value="MFB9832003.1"/>
    <property type="molecule type" value="Genomic_DNA"/>
</dbReference>
<dbReference type="CDD" id="cd09008">
    <property type="entry name" value="MTAN"/>
    <property type="match status" value="1"/>
</dbReference>
<evidence type="ECO:0000259" key="1">
    <source>
        <dbReference type="Pfam" id="PF01048"/>
    </source>
</evidence>
<dbReference type="InterPro" id="IPR000845">
    <property type="entry name" value="Nucleoside_phosphorylase_d"/>
</dbReference>
<proteinExistence type="predicted"/>
<dbReference type="PANTHER" id="PTHR46832:SF1">
    <property type="entry name" value="5'-METHYLTHIOADENOSINE_S-ADENOSYLHOMOCYSTEINE NUCLEOSIDASE"/>
    <property type="match status" value="1"/>
</dbReference>
<keyword evidence="3" id="KW-1185">Reference proteome</keyword>
<organism evidence="2 3">
    <name type="scientific">Actinoallomurus acaciae</name>
    <dbReference type="NCBI Taxonomy" id="502577"/>
    <lineage>
        <taxon>Bacteria</taxon>
        <taxon>Bacillati</taxon>
        <taxon>Actinomycetota</taxon>
        <taxon>Actinomycetes</taxon>
        <taxon>Streptosporangiales</taxon>
        <taxon>Thermomonosporaceae</taxon>
        <taxon>Actinoallomurus</taxon>
    </lineage>
</organism>
<dbReference type="PANTHER" id="PTHR46832">
    <property type="entry name" value="5'-METHYLTHIOADENOSINE/S-ADENOSYLHOMOCYSTEINE NUCLEOSIDASE"/>
    <property type="match status" value="1"/>
</dbReference>
<protein>
    <submittedName>
        <fullName evidence="2">Phosphorylase</fullName>
    </submittedName>
</protein>
<dbReference type="Pfam" id="PF01048">
    <property type="entry name" value="PNP_UDP_1"/>
    <property type="match status" value="1"/>
</dbReference>
<accession>A0ABV5YAH0</accession>
<evidence type="ECO:0000313" key="2">
    <source>
        <dbReference type="EMBL" id="MFB9832003.1"/>
    </source>
</evidence>
<reference evidence="2 3" key="1">
    <citation type="submission" date="2024-09" db="EMBL/GenBank/DDBJ databases">
        <authorList>
            <person name="Sun Q."/>
            <person name="Mori K."/>
        </authorList>
    </citation>
    <scope>NUCLEOTIDE SEQUENCE [LARGE SCALE GENOMIC DNA]</scope>
    <source>
        <strain evidence="2 3">TBRC 0563</strain>
    </source>
</reference>
<comment type="caution">
    <text evidence="2">The sequence shown here is derived from an EMBL/GenBank/DDBJ whole genome shotgun (WGS) entry which is preliminary data.</text>
</comment>